<organism evidence="1 2">
    <name type="scientific">Myroides marinus</name>
    <dbReference type="NCBI Taxonomy" id="703342"/>
    <lineage>
        <taxon>Bacteria</taxon>
        <taxon>Pseudomonadati</taxon>
        <taxon>Bacteroidota</taxon>
        <taxon>Flavobacteriia</taxon>
        <taxon>Flavobacteriales</taxon>
        <taxon>Flavobacteriaceae</taxon>
        <taxon>Myroides</taxon>
    </lineage>
</organism>
<dbReference type="EMBL" id="FNYS01000022">
    <property type="protein sequence ID" value="SEJ29583.1"/>
    <property type="molecule type" value="Genomic_DNA"/>
</dbReference>
<dbReference type="RefSeq" id="WP_074747604.1">
    <property type="nucleotide sequence ID" value="NZ_FNYS01000022.1"/>
</dbReference>
<gene>
    <name evidence="1" type="ORF">SAMN04488018_12244</name>
</gene>
<proteinExistence type="predicted"/>
<dbReference type="Proteomes" id="UP000183077">
    <property type="component" value="Unassembled WGS sequence"/>
</dbReference>
<accession>A0A1H6XKH6</accession>
<reference evidence="1 2" key="1">
    <citation type="submission" date="2016-10" db="EMBL/GenBank/DDBJ databases">
        <authorList>
            <person name="de Groot N.N."/>
        </authorList>
    </citation>
    <scope>NUCLEOTIDE SEQUENCE [LARGE SCALE GENOMIC DNA]</scope>
    <source>
        <strain evidence="1 2">DSM 23048</strain>
    </source>
</reference>
<dbReference type="AlphaFoldDB" id="A0A1H6XKH6"/>
<name>A0A1H6XKH6_9FLAO</name>
<protein>
    <submittedName>
        <fullName evidence="1">Uncharacterized protein</fullName>
    </submittedName>
</protein>
<sequence length="139" mass="16516">MELRLNYPVLLLSKSNNRIYVFTKEKDLKSTNEELFGKINYSNYYVVDELGLMYTINNAFKVKKCGLFGVNPFLKGKQILIDFEFSSQIDKLLLDTIKQELVQRIEQDKDYWKLNWNIQELEAKIISSKTFKEIYLLLK</sequence>
<evidence type="ECO:0000313" key="1">
    <source>
        <dbReference type="EMBL" id="SEJ29583.1"/>
    </source>
</evidence>
<dbReference type="GeneID" id="82258380"/>
<evidence type="ECO:0000313" key="2">
    <source>
        <dbReference type="Proteomes" id="UP000183077"/>
    </source>
</evidence>